<comment type="caution">
    <text evidence="1">The sequence shown here is derived from an EMBL/GenBank/DDBJ whole genome shotgun (WGS) entry which is preliminary data.</text>
</comment>
<organism evidence="1">
    <name type="scientific">marine sediment metagenome</name>
    <dbReference type="NCBI Taxonomy" id="412755"/>
    <lineage>
        <taxon>unclassified sequences</taxon>
        <taxon>metagenomes</taxon>
        <taxon>ecological metagenomes</taxon>
    </lineage>
</organism>
<gene>
    <name evidence="1" type="ORF">S12H4_13474</name>
</gene>
<feature type="non-terminal residue" evidence="1">
    <location>
        <position position="1"/>
    </location>
</feature>
<dbReference type="AlphaFoldDB" id="X1R479"/>
<reference evidence="1" key="1">
    <citation type="journal article" date="2014" name="Front. Microbiol.">
        <title>High frequency of phylogenetically diverse reductive dehalogenase-homologous genes in deep subseafloor sedimentary metagenomes.</title>
        <authorList>
            <person name="Kawai M."/>
            <person name="Futagami T."/>
            <person name="Toyoda A."/>
            <person name="Takaki Y."/>
            <person name="Nishi S."/>
            <person name="Hori S."/>
            <person name="Arai W."/>
            <person name="Tsubouchi T."/>
            <person name="Morono Y."/>
            <person name="Uchiyama I."/>
            <person name="Ito T."/>
            <person name="Fujiyama A."/>
            <person name="Inagaki F."/>
            <person name="Takami H."/>
        </authorList>
    </citation>
    <scope>NUCLEOTIDE SEQUENCE</scope>
    <source>
        <strain evidence="1">Expedition CK06-06</strain>
    </source>
</reference>
<evidence type="ECO:0000313" key="1">
    <source>
        <dbReference type="EMBL" id="GAI75522.1"/>
    </source>
</evidence>
<protein>
    <submittedName>
        <fullName evidence="1">Uncharacterized protein</fullName>
    </submittedName>
</protein>
<accession>X1R479</accession>
<proteinExistence type="predicted"/>
<sequence length="36" mass="4155">EGFVEELSRAGLAVHHMEIRWGEIWCEARKKESKAA</sequence>
<dbReference type="EMBL" id="BARW01006416">
    <property type="protein sequence ID" value="GAI75522.1"/>
    <property type="molecule type" value="Genomic_DNA"/>
</dbReference>
<name>X1R479_9ZZZZ</name>